<dbReference type="RefSeq" id="WP_271433862.1">
    <property type="nucleotide sequence ID" value="NZ_JAQIOY010000009.1"/>
</dbReference>
<proteinExistence type="predicted"/>
<dbReference type="Proteomes" id="UP001210720">
    <property type="component" value="Unassembled WGS sequence"/>
</dbReference>
<feature type="signal peptide" evidence="1">
    <location>
        <begin position="1"/>
        <end position="15"/>
    </location>
</feature>
<gene>
    <name evidence="2" type="ORF">PFY00_17390</name>
</gene>
<evidence type="ECO:0000256" key="1">
    <source>
        <dbReference type="SAM" id="SignalP"/>
    </source>
</evidence>
<accession>A0ABT4XX54</accession>
<evidence type="ECO:0000313" key="3">
    <source>
        <dbReference type="Proteomes" id="UP001210720"/>
    </source>
</evidence>
<dbReference type="EMBL" id="JAQIOY010000009">
    <property type="protein sequence ID" value="MDA7426513.1"/>
    <property type="molecule type" value="Genomic_DNA"/>
</dbReference>
<evidence type="ECO:0000313" key="2">
    <source>
        <dbReference type="EMBL" id="MDA7426513.1"/>
    </source>
</evidence>
<feature type="chain" id="PRO_5047412346" evidence="1">
    <location>
        <begin position="16"/>
        <end position="112"/>
    </location>
</feature>
<name>A0ABT4XX54_9RHOB</name>
<organism evidence="2 3">
    <name type="scientific">Thalassococcus lentus</name>
    <dbReference type="NCBI Taxonomy" id="1210524"/>
    <lineage>
        <taxon>Bacteria</taxon>
        <taxon>Pseudomonadati</taxon>
        <taxon>Pseudomonadota</taxon>
        <taxon>Alphaproteobacteria</taxon>
        <taxon>Rhodobacterales</taxon>
        <taxon>Roseobacteraceae</taxon>
        <taxon>Thalassococcus</taxon>
    </lineage>
</organism>
<comment type="caution">
    <text evidence="2">The sequence shown here is derived from an EMBL/GenBank/DDBJ whole genome shotgun (WGS) entry which is preliminary data.</text>
</comment>
<keyword evidence="1" id="KW-0732">Signal</keyword>
<sequence length="112" mass="12489">MFKFLFGMATMAALAAYVTNPTQEDAEAEMRVQLMTALANEDLKGKNGAETAALLGCRLNPDTCYDLLRSGIEMTFEDRHLYSKLELEGFERSANCYGLYTRFICPGGLKKD</sequence>
<protein>
    <submittedName>
        <fullName evidence="2">Uncharacterized protein</fullName>
    </submittedName>
</protein>
<reference evidence="2 3" key="1">
    <citation type="submission" date="2023-01" db="EMBL/GenBank/DDBJ databases">
        <title>Thalassococcus onchidii sp. nov., isolated from a marine invertebrate from the South China Sea.</title>
        <authorList>
            <person name="Xu S."/>
            <person name="Liu Z."/>
            <person name="Xu Y."/>
        </authorList>
    </citation>
    <scope>NUCLEOTIDE SEQUENCE [LARGE SCALE GENOMIC DNA]</scope>
    <source>
        <strain evidence="2 3">KCTC 32084</strain>
    </source>
</reference>
<keyword evidence="3" id="KW-1185">Reference proteome</keyword>